<name>A0A126R226_METOL</name>
<proteinExistence type="predicted"/>
<reference evidence="4" key="4">
    <citation type="submission" date="2016-10" db="EMBL/GenBank/DDBJ databases">
        <authorList>
            <person name="Varghese N."/>
        </authorList>
    </citation>
    <scope>NUCLEOTIDE SEQUENCE [LARGE SCALE GENOMIC DNA]</scope>
    <source>
        <strain evidence="4">DSM 16632</strain>
    </source>
</reference>
<reference evidence="1 3" key="1">
    <citation type="journal article" date="2016" name="Genome Announc.">
        <title>Draft Genome Sequence of the Rumen Methanogen Methanobrevibacter olleyae YLM1.</title>
        <authorList>
            <person name="Kelly W.J."/>
            <person name="Li D."/>
            <person name="Lambie S.C."/>
            <person name="Cox F."/>
            <person name="Attwood G.T."/>
            <person name="Altermann E."/>
            <person name="Leahy S.C."/>
        </authorList>
    </citation>
    <scope>NUCLEOTIDE SEQUENCE [LARGE SCALE GENOMIC DNA]</scope>
    <source>
        <strain evidence="1 3">YLM1</strain>
    </source>
</reference>
<evidence type="ECO:0000313" key="3">
    <source>
        <dbReference type="Proteomes" id="UP000066376"/>
    </source>
</evidence>
<dbReference type="OrthoDB" id="16030at183925"/>
<accession>A0A126R226</accession>
<reference evidence="3" key="2">
    <citation type="submission" date="2016-02" db="EMBL/GenBank/DDBJ databases">
        <title>The draft genome sequence of the rumen methanogen Methanobrevibacter olleyae YLM1.</title>
        <authorList>
            <consortium name="New Zealand Agricultural Greenhouse Gas Research Centre/Pastoral Greenhouse Gas Research Consortium"/>
            <person name="Kelly W.J."/>
            <person name="Li D."/>
            <person name="Lambie S.C."/>
            <person name="Attwood G.T."/>
            <person name="Altermann E."/>
            <person name="Leahy S.C."/>
        </authorList>
    </citation>
    <scope>NUCLEOTIDE SEQUENCE [LARGE SCALE GENOMIC DNA]</scope>
    <source>
        <strain evidence="3">YLM1</strain>
    </source>
</reference>
<dbReference type="EMBL" id="CP014265">
    <property type="protein sequence ID" value="AMK16084.1"/>
    <property type="molecule type" value="Genomic_DNA"/>
</dbReference>
<dbReference type="AlphaFoldDB" id="A0A126R226"/>
<dbReference type="SUPFAM" id="SSF57783">
    <property type="entry name" value="Zinc beta-ribbon"/>
    <property type="match status" value="1"/>
</dbReference>
<dbReference type="EMBL" id="FOTL01000039">
    <property type="protein sequence ID" value="SFL78974.1"/>
    <property type="molecule type" value="Genomic_DNA"/>
</dbReference>
<dbReference type="GeneID" id="41183238"/>
<sequence length="45" mass="5097">MARCPICGSEALEEINPNNYKCHECGYTIRNPDDLELVEIENGEL</sequence>
<dbReference type="Proteomes" id="UP000183442">
    <property type="component" value="Unassembled WGS sequence"/>
</dbReference>
<dbReference type="RefSeq" id="WP_143743990.1">
    <property type="nucleotide sequence ID" value="NZ_CP014265.1"/>
</dbReference>
<evidence type="ECO:0000313" key="1">
    <source>
        <dbReference type="EMBL" id="AMK16084.1"/>
    </source>
</evidence>
<protein>
    <submittedName>
        <fullName evidence="1">Uncharacterized protein</fullName>
    </submittedName>
</protein>
<dbReference type="Proteomes" id="UP000066376">
    <property type="component" value="Chromosome"/>
</dbReference>
<reference evidence="2" key="3">
    <citation type="submission" date="2016-10" db="EMBL/GenBank/DDBJ databases">
        <authorList>
            <person name="de Groot N.N."/>
        </authorList>
    </citation>
    <scope>NUCLEOTIDE SEQUENCE [LARGE SCALE GENOMIC DNA]</scope>
    <source>
        <strain evidence="2">DSM 16632</strain>
    </source>
</reference>
<gene>
    <name evidence="2" type="ORF">SAMN02910297_01762</name>
    <name evidence="1" type="ORF">YLM1_1527</name>
</gene>
<dbReference type="KEGG" id="mol:YLM1_1527"/>
<dbReference type="PATRIC" id="fig|294671.3.peg.1590"/>
<evidence type="ECO:0000313" key="2">
    <source>
        <dbReference type="EMBL" id="SFL78974.1"/>
    </source>
</evidence>
<evidence type="ECO:0000313" key="4">
    <source>
        <dbReference type="Proteomes" id="UP000183442"/>
    </source>
</evidence>
<organism evidence="1 3">
    <name type="scientific">Methanobrevibacter olleyae</name>
    <dbReference type="NCBI Taxonomy" id="294671"/>
    <lineage>
        <taxon>Archaea</taxon>
        <taxon>Methanobacteriati</taxon>
        <taxon>Methanobacteriota</taxon>
        <taxon>Methanomada group</taxon>
        <taxon>Methanobacteria</taxon>
        <taxon>Methanobacteriales</taxon>
        <taxon>Methanobacteriaceae</taxon>
        <taxon>Methanobrevibacter</taxon>
    </lineage>
</organism>
<keyword evidence="3" id="KW-1185">Reference proteome</keyword>